<keyword evidence="1" id="KW-0472">Membrane</keyword>
<comment type="caution">
    <text evidence="2">The sequence shown here is derived from an EMBL/GenBank/DDBJ whole genome shotgun (WGS) entry which is preliminary data.</text>
</comment>
<dbReference type="Proteomes" id="UP000011754">
    <property type="component" value="Unassembled WGS sequence"/>
</dbReference>
<evidence type="ECO:0000256" key="1">
    <source>
        <dbReference type="SAM" id="Phobius"/>
    </source>
</evidence>
<evidence type="ECO:0000313" key="2">
    <source>
        <dbReference type="EMBL" id="EMF44155.1"/>
    </source>
</evidence>
<feature type="transmembrane region" description="Helical" evidence="1">
    <location>
        <begin position="35"/>
        <end position="54"/>
    </location>
</feature>
<protein>
    <submittedName>
        <fullName evidence="2">Uncharacterized protein</fullName>
    </submittedName>
</protein>
<gene>
    <name evidence="2" type="ORF">LEP1GSC067_0579</name>
</gene>
<dbReference type="AlphaFoldDB" id="M3EB77"/>
<name>M3EB77_LEPIR</name>
<keyword evidence="1" id="KW-1133">Transmembrane helix</keyword>
<keyword evidence="1" id="KW-0812">Transmembrane</keyword>
<reference evidence="2 3" key="1">
    <citation type="submission" date="2013-01" db="EMBL/GenBank/DDBJ databases">
        <authorList>
            <person name="Harkins D.M."/>
            <person name="Durkin A.S."/>
            <person name="Brinkac L.M."/>
            <person name="Haft D.H."/>
            <person name="Selengut J.D."/>
            <person name="Sanka R."/>
            <person name="DePew J."/>
            <person name="Purushe J."/>
            <person name="Hartskeerl R.A."/>
            <person name="Ahmed A."/>
            <person name="van der Linden H."/>
            <person name="Goris M.G.A."/>
            <person name="Vinetz J.M."/>
            <person name="Sutton G.G."/>
            <person name="Nierman W.C."/>
            <person name="Fouts D.E."/>
        </authorList>
    </citation>
    <scope>NUCLEOTIDE SEQUENCE [LARGE SCALE GENOMIC DNA]</scope>
    <source>
        <strain evidence="2 3">TE 1992</strain>
    </source>
</reference>
<organism evidence="2 3">
    <name type="scientific">Leptospira interrogans serovar Lora str. TE 1992</name>
    <dbReference type="NCBI Taxonomy" id="1193028"/>
    <lineage>
        <taxon>Bacteria</taxon>
        <taxon>Pseudomonadati</taxon>
        <taxon>Spirochaetota</taxon>
        <taxon>Spirochaetia</taxon>
        <taxon>Leptospirales</taxon>
        <taxon>Leptospiraceae</taxon>
        <taxon>Leptospira</taxon>
    </lineage>
</organism>
<proteinExistence type="predicted"/>
<dbReference type="EMBL" id="AKWW02000017">
    <property type="protein sequence ID" value="EMF44155.1"/>
    <property type="molecule type" value="Genomic_DNA"/>
</dbReference>
<accession>M3EB77</accession>
<sequence>METIFRNLYRIDRSNFFSAKAIFVKLVYRYDIDSITALTLRMLFAIPFFAWIAFRSKNTKTSVNLTKKDWGLIFILGF</sequence>
<evidence type="ECO:0000313" key="3">
    <source>
        <dbReference type="Proteomes" id="UP000011754"/>
    </source>
</evidence>